<reference evidence="4 5" key="1">
    <citation type="submission" date="2016-10" db="EMBL/GenBank/DDBJ databases">
        <authorList>
            <person name="Varghese N."/>
            <person name="Submissions S."/>
        </authorList>
    </citation>
    <scope>NUCLEOTIDE SEQUENCE [LARGE SCALE GENOMIC DNA]</scope>
    <source>
        <strain evidence="4 5">DSM 14526</strain>
    </source>
</reference>
<keyword evidence="2" id="KW-0812">Transmembrane</keyword>
<dbReference type="GO" id="GO:0004175">
    <property type="term" value="F:endopeptidase activity"/>
    <property type="evidence" value="ECO:0007669"/>
    <property type="project" value="UniProtKB-ARBA"/>
</dbReference>
<accession>A0AB38A045</accession>
<keyword evidence="2" id="KW-1133">Transmembrane helix</keyword>
<evidence type="ECO:0000256" key="1">
    <source>
        <dbReference type="ARBA" id="ARBA00009067"/>
    </source>
</evidence>
<dbReference type="InterPro" id="IPR003675">
    <property type="entry name" value="Rce1/LyrA-like_dom"/>
</dbReference>
<dbReference type="AlphaFoldDB" id="A0AB38A045"/>
<comment type="similarity">
    <text evidence="1">Belongs to the UPF0177 family.</text>
</comment>
<sequence length="257" mass="29505">MEKMTRKYYLSSFYVMTFLFSSPLLTLHFIFPSAGKYSVSFTQLAPAFAVAALALLFKDTTIIKDTRNHFRVDKAAVKWLMPAFAVPAIGIIISSLIMSYYQVTFVAWEGDTLFYLLNFVAILIGCAAEEIGWRGFLLPNLQKKYTPFSSSIFVGILWGVWHLNFTAGLLGFVLYTITIIEMSILMTWLYNKSDGNLVLMTVWHFSFNVTSHIFLWDRFTLQLFEVESVVFGILCLFLFVSERNTYFFKSKQGSIEV</sequence>
<dbReference type="PANTHER" id="PTHR35797">
    <property type="entry name" value="PROTEASE-RELATED"/>
    <property type="match status" value="1"/>
</dbReference>
<dbReference type="EMBL" id="FNQH01000003">
    <property type="protein sequence ID" value="SEA46166.1"/>
    <property type="molecule type" value="Genomic_DNA"/>
</dbReference>
<feature type="transmembrane region" description="Helical" evidence="2">
    <location>
        <begin position="197"/>
        <end position="215"/>
    </location>
</feature>
<feature type="transmembrane region" description="Helical" evidence="2">
    <location>
        <begin position="113"/>
        <end position="133"/>
    </location>
</feature>
<keyword evidence="4" id="KW-0378">Hydrolase</keyword>
<evidence type="ECO:0000313" key="5">
    <source>
        <dbReference type="Proteomes" id="UP000199042"/>
    </source>
</evidence>
<protein>
    <submittedName>
        <fullName evidence="4">CAAX protease self-immunity</fullName>
    </submittedName>
</protein>
<name>A0AB38A045_9LACT</name>
<dbReference type="GO" id="GO:0080120">
    <property type="term" value="P:CAAX-box protein maturation"/>
    <property type="evidence" value="ECO:0007669"/>
    <property type="project" value="UniProtKB-ARBA"/>
</dbReference>
<evidence type="ECO:0000256" key="2">
    <source>
        <dbReference type="SAM" id="Phobius"/>
    </source>
</evidence>
<feature type="transmembrane region" description="Helical" evidence="2">
    <location>
        <begin position="12"/>
        <end position="31"/>
    </location>
</feature>
<organism evidence="4 5">
    <name type="scientific">Trichococcus collinsii</name>
    <dbReference type="NCBI Taxonomy" id="157076"/>
    <lineage>
        <taxon>Bacteria</taxon>
        <taxon>Bacillati</taxon>
        <taxon>Bacillota</taxon>
        <taxon>Bacilli</taxon>
        <taxon>Lactobacillales</taxon>
        <taxon>Carnobacteriaceae</taxon>
        <taxon>Trichococcus</taxon>
    </lineage>
</organism>
<dbReference type="GO" id="GO:0006508">
    <property type="term" value="P:proteolysis"/>
    <property type="evidence" value="ECO:0007669"/>
    <property type="project" value="UniProtKB-KW"/>
</dbReference>
<dbReference type="InterPro" id="IPR042150">
    <property type="entry name" value="MmRce1-like"/>
</dbReference>
<keyword evidence="4" id="KW-0645">Protease</keyword>
<gene>
    <name evidence="4" type="ORF">SAMN04488525_103139</name>
</gene>
<feature type="transmembrane region" description="Helical" evidence="2">
    <location>
        <begin position="221"/>
        <end position="241"/>
    </location>
</feature>
<feature type="transmembrane region" description="Helical" evidence="2">
    <location>
        <begin position="145"/>
        <end position="163"/>
    </location>
</feature>
<feature type="domain" description="CAAX prenyl protease 2/Lysostaphin resistance protein A-like" evidence="3">
    <location>
        <begin position="115"/>
        <end position="209"/>
    </location>
</feature>
<proteinExistence type="inferred from homology"/>
<feature type="transmembrane region" description="Helical" evidence="2">
    <location>
        <begin position="37"/>
        <end position="58"/>
    </location>
</feature>
<feature type="transmembrane region" description="Helical" evidence="2">
    <location>
        <begin position="79"/>
        <end position="101"/>
    </location>
</feature>
<comment type="caution">
    <text evidence="4">The sequence shown here is derived from an EMBL/GenBank/DDBJ whole genome shotgun (WGS) entry which is preliminary data.</text>
</comment>
<dbReference type="Proteomes" id="UP000199042">
    <property type="component" value="Unassembled WGS sequence"/>
</dbReference>
<keyword evidence="5" id="KW-1185">Reference proteome</keyword>
<feature type="transmembrane region" description="Helical" evidence="2">
    <location>
        <begin position="169"/>
        <end position="190"/>
    </location>
</feature>
<dbReference type="Pfam" id="PF02517">
    <property type="entry name" value="Rce1-like"/>
    <property type="match status" value="1"/>
</dbReference>
<dbReference type="PANTHER" id="PTHR35797:SF1">
    <property type="entry name" value="PROTEASE"/>
    <property type="match status" value="1"/>
</dbReference>
<evidence type="ECO:0000259" key="3">
    <source>
        <dbReference type="Pfam" id="PF02517"/>
    </source>
</evidence>
<keyword evidence="2" id="KW-0472">Membrane</keyword>
<evidence type="ECO:0000313" key="4">
    <source>
        <dbReference type="EMBL" id="SEA46166.1"/>
    </source>
</evidence>